<evidence type="ECO:0000256" key="3">
    <source>
        <dbReference type="ARBA" id="ARBA00023027"/>
    </source>
</evidence>
<keyword evidence="5" id="KW-0753">Steroid metabolism</keyword>
<comment type="similarity">
    <text evidence="1">Belongs to the short-chain dehydrogenases/reductases (SDR) family.</text>
</comment>
<sequence>MGKLDGRVVMITGAARGQGAEEARLFVSEGAEVVLADVLDDLGEAVAKQLGDAARYVHLDVTEEAQWDAAADFAVAEFGKLDGLINNAGILRFNPIEQTTAEEYLKVVMVNQVGVFLGLRACLPRIRAAGAGTVVNTASVDGFAAMPWLASYVSTKFAVRGLTKVAALEAGPHIRVNCICPGGVHTPMITSLSAPDADPDAGFGGIPLKRVGTAAEVAKAALFLTSDDSSYCTGADFVLDGGALAAVHFG</sequence>
<dbReference type="SMART" id="SM00822">
    <property type="entry name" value="PKS_KR"/>
    <property type="match status" value="1"/>
</dbReference>
<comment type="caution">
    <text evidence="7">The sequence shown here is derived from an EMBL/GenBank/DDBJ whole genome shotgun (WGS) entry which is preliminary data.</text>
</comment>
<dbReference type="Gene3D" id="3.40.50.720">
    <property type="entry name" value="NAD(P)-binding Rossmann-like Domain"/>
    <property type="match status" value="1"/>
</dbReference>
<evidence type="ECO:0000256" key="4">
    <source>
        <dbReference type="ARBA" id="ARBA00023098"/>
    </source>
</evidence>
<dbReference type="Proteomes" id="UP001499854">
    <property type="component" value="Unassembled WGS sequence"/>
</dbReference>
<dbReference type="InterPro" id="IPR002347">
    <property type="entry name" value="SDR_fam"/>
</dbReference>
<keyword evidence="8" id="KW-1185">Reference proteome</keyword>
<keyword evidence="4" id="KW-0443">Lipid metabolism</keyword>
<evidence type="ECO:0000256" key="5">
    <source>
        <dbReference type="ARBA" id="ARBA00023221"/>
    </source>
</evidence>
<evidence type="ECO:0000313" key="8">
    <source>
        <dbReference type="Proteomes" id="UP001499854"/>
    </source>
</evidence>
<dbReference type="RefSeq" id="WP_344658531.1">
    <property type="nucleotide sequence ID" value="NZ_BAAAQM010000021.1"/>
</dbReference>
<dbReference type="PANTHER" id="PTHR43180:SF28">
    <property type="entry name" value="NAD(P)-BINDING ROSSMANN-FOLD SUPERFAMILY PROTEIN"/>
    <property type="match status" value="1"/>
</dbReference>
<evidence type="ECO:0000256" key="1">
    <source>
        <dbReference type="ARBA" id="ARBA00006484"/>
    </source>
</evidence>
<dbReference type="PRINTS" id="PR00080">
    <property type="entry name" value="SDRFAMILY"/>
</dbReference>
<reference evidence="7 8" key="1">
    <citation type="journal article" date="2019" name="Int. J. Syst. Evol. Microbiol.">
        <title>The Global Catalogue of Microorganisms (GCM) 10K type strain sequencing project: providing services to taxonomists for standard genome sequencing and annotation.</title>
        <authorList>
            <consortium name="The Broad Institute Genomics Platform"/>
            <consortium name="The Broad Institute Genome Sequencing Center for Infectious Disease"/>
            <person name="Wu L."/>
            <person name="Ma J."/>
        </authorList>
    </citation>
    <scope>NUCLEOTIDE SEQUENCE [LARGE SCALE GENOMIC DNA]</scope>
    <source>
        <strain evidence="7 8">JCM 16013</strain>
    </source>
</reference>
<name>A0ABN2RV39_9ACTN</name>
<accession>A0ABN2RV39</accession>
<organism evidence="7 8">
    <name type="scientific">Catenulispora subtropica</name>
    <dbReference type="NCBI Taxonomy" id="450798"/>
    <lineage>
        <taxon>Bacteria</taxon>
        <taxon>Bacillati</taxon>
        <taxon>Actinomycetota</taxon>
        <taxon>Actinomycetes</taxon>
        <taxon>Catenulisporales</taxon>
        <taxon>Catenulisporaceae</taxon>
        <taxon>Catenulispora</taxon>
    </lineage>
</organism>
<dbReference type="SUPFAM" id="SSF51735">
    <property type="entry name" value="NAD(P)-binding Rossmann-fold domains"/>
    <property type="match status" value="1"/>
</dbReference>
<evidence type="ECO:0000259" key="6">
    <source>
        <dbReference type="SMART" id="SM00822"/>
    </source>
</evidence>
<feature type="domain" description="Ketoreductase" evidence="6">
    <location>
        <begin position="7"/>
        <end position="185"/>
    </location>
</feature>
<dbReference type="EMBL" id="BAAAQM010000021">
    <property type="protein sequence ID" value="GAA1975440.1"/>
    <property type="molecule type" value="Genomic_DNA"/>
</dbReference>
<gene>
    <name evidence="7" type="ORF">GCM10009838_39520</name>
</gene>
<evidence type="ECO:0000313" key="7">
    <source>
        <dbReference type="EMBL" id="GAA1975440.1"/>
    </source>
</evidence>
<protein>
    <submittedName>
        <fullName evidence="7">Glucose 1-dehydrogenase</fullName>
    </submittedName>
</protein>
<keyword evidence="2" id="KW-0560">Oxidoreductase</keyword>
<dbReference type="InterPro" id="IPR036291">
    <property type="entry name" value="NAD(P)-bd_dom_sf"/>
</dbReference>
<keyword evidence="3" id="KW-0520">NAD</keyword>
<dbReference type="PROSITE" id="PS00061">
    <property type="entry name" value="ADH_SHORT"/>
    <property type="match status" value="1"/>
</dbReference>
<proteinExistence type="inferred from homology"/>
<dbReference type="PRINTS" id="PR00081">
    <property type="entry name" value="GDHRDH"/>
</dbReference>
<dbReference type="NCBIfam" id="NF005559">
    <property type="entry name" value="PRK07231.1"/>
    <property type="match status" value="1"/>
</dbReference>
<dbReference type="InterPro" id="IPR057326">
    <property type="entry name" value="KR_dom"/>
</dbReference>
<dbReference type="Pfam" id="PF13561">
    <property type="entry name" value="adh_short_C2"/>
    <property type="match status" value="1"/>
</dbReference>
<dbReference type="PANTHER" id="PTHR43180">
    <property type="entry name" value="3-OXOACYL-(ACYL-CARRIER-PROTEIN) REDUCTASE (AFU_ORTHOLOGUE AFUA_6G11210)"/>
    <property type="match status" value="1"/>
</dbReference>
<dbReference type="InterPro" id="IPR020904">
    <property type="entry name" value="Sc_DH/Rdtase_CS"/>
</dbReference>
<evidence type="ECO:0000256" key="2">
    <source>
        <dbReference type="ARBA" id="ARBA00023002"/>
    </source>
</evidence>